<name>A0A2W5PYS2_9BACT</name>
<comment type="caution">
    <text evidence="3">The sequence shown here is derived from an EMBL/GenBank/DDBJ whole genome shotgun (WGS) entry which is preliminary data.</text>
</comment>
<keyword evidence="2" id="KW-0067">ATP-binding</keyword>
<keyword evidence="1" id="KW-0547">Nucleotide-binding</keyword>
<evidence type="ECO:0000256" key="1">
    <source>
        <dbReference type="ARBA" id="ARBA00022741"/>
    </source>
</evidence>
<reference evidence="3 4" key="1">
    <citation type="submission" date="2017-08" db="EMBL/GenBank/DDBJ databases">
        <title>Infants hospitalized years apart are colonized by the same room-sourced microbial strains.</title>
        <authorList>
            <person name="Brooks B."/>
            <person name="Olm M.R."/>
            <person name="Firek B.A."/>
            <person name="Baker R."/>
            <person name="Thomas B.C."/>
            <person name="Morowitz M.J."/>
            <person name="Banfield J.F."/>
        </authorList>
    </citation>
    <scope>NUCLEOTIDE SEQUENCE [LARGE SCALE GENOMIC DNA]</scope>
    <source>
        <strain evidence="3">S2_005_002_R2_29</strain>
    </source>
</reference>
<protein>
    <submittedName>
        <fullName evidence="3">Cell division protein ZapE</fullName>
    </submittedName>
</protein>
<evidence type="ECO:0000313" key="4">
    <source>
        <dbReference type="Proteomes" id="UP000249417"/>
    </source>
</evidence>
<gene>
    <name evidence="3" type="ORF">DI551_10575</name>
</gene>
<dbReference type="Pfam" id="PF03969">
    <property type="entry name" value="AFG1_ATPase"/>
    <property type="match status" value="1"/>
</dbReference>
<dbReference type="Proteomes" id="UP000249417">
    <property type="component" value="Unassembled WGS sequence"/>
</dbReference>
<dbReference type="PANTHER" id="PTHR12169">
    <property type="entry name" value="ATPASE N2B"/>
    <property type="match status" value="1"/>
</dbReference>
<dbReference type="InterPro" id="IPR027417">
    <property type="entry name" value="P-loop_NTPase"/>
</dbReference>
<evidence type="ECO:0000313" key="3">
    <source>
        <dbReference type="EMBL" id="PZQ44210.1"/>
    </source>
</evidence>
<dbReference type="NCBIfam" id="NF040713">
    <property type="entry name" value="ZapE"/>
    <property type="match status" value="1"/>
</dbReference>
<sequence length="352" mass="40348">MQTLLEIYRAKIESGDIEADAEQGKAVKALMRLSQDLQAKRPFFGKAKPVKGVYMHGGVGRGKSMLMDLFFDNIAESKKRRVHFHAFMIETQDWLHAKRAGGAVDDLLPKYARYVADSVRVLCFDEFHVTDVADAMILSRLFTALLDHGVVVVATSNWPPDRLYEGGLQRERFLPFIALIKERLDIVHLDSDTDYREEAVQDLETYLYPLNGETAAKADKFFRHLSHGEPPREETVRVKGRDIPVKTAGGTARFTFSQLCEQPHGAEDYLNIVAKFHTVFLENIPRMGYDRNNEAKRLMTLIDVLYDARCRAVFTAEAPPEKLYHDSKYAYEFERTISRLKEMQSSSYQEVR</sequence>
<dbReference type="AlphaFoldDB" id="A0A2W5PYS2"/>
<keyword evidence="3" id="KW-0131">Cell cycle</keyword>
<dbReference type="GO" id="GO:0005737">
    <property type="term" value="C:cytoplasm"/>
    <property type="evidence" value="ECO:0007669"/>
    <property type="project" value="TreeGrafter"/>
</dbReference>
<dbReference type="GO" id="GO:0005524">
    <property type="term" value="F:ATP binding"/>
    <property type="evidence" value="ECO:0007669"/>
    <property type="project" value="UniProtKB-KW"/>
</dbReference>
<dbReference type="InterPro" id="IPR005654">
    <property type="entry name" value="ATPase_AFG1-like"/>
</dbReference>
<organism evidence="3 4">
    <name type="scientific">Micavibrio aeruginosavorus</name>
    <dbReference type="NCBI Taxonomy" id="349221"/>
    <lineage>
        <taxon>Bacteria</taxon>
        <taxon>Pseudomonadati</taxon>
        <taxon>Bdellovibrionota</taxon>
        <taxon>Bdellovibrionia</taxon>
        <taxon>Bdellovibrionales</taxon>
        <taxon>Pseudobdellovibrionaceae</taxon>
        <taxon>Micavibrio</taxon>
    </lineage>
</organism>
<dbReference type="GO" id="GO:0016887">
    <property type="term" value="F:ATP hydrolysis activity"/>
    <property type="evidence" value="ECO:0007669"/>
    <property type="project" value="InterPro"/>
</dbReference>
<dbReference type="GO" id="GO:0051301">
    <property type="term" value="P:cell division"/>
    <property type="evidence" value="ECO:0007669"/>
    <property type="project" value="UniProtKB-KW"/>
</dbReference>
<keyword evidence="3" id="KW-0132">Cell division</keyword>
<dbReference type="EMBL" id="QFQB01000104">
    <property type="protein sequence ID" value="PZQ44210.1"/>
    <property type="molecule type" value="Genomic_DNA"/>
</dbReference>
<evidence type="ECO:0000256" key="2">
    <source>
        <dbReference type="ARBA" id="ARBA00022840"/>
    </source>
</evidence>
<dbReference type="Gene3D" id="3.40.50.300">
    <property type="entry name" value="P-loop containing nucleotide triphosphate hydrolases"/>
    <property type="match status" value="1"/>
</dbReference>
<accession>A0A2W5PYS2</accession>
<proteinExistence type="predicted"/>
<dbReference type="PANTHER" id="PTHR12169:SF6">
    <property type="entry name" value="AFG1-LIKE ATPASE"/>
    <property type="match status" value="1"/>
</dbReference>
<dbReference type="SUPFAM" id="SSF52540">
    <property type="entry name" value="P-loop containing nucleoside triphosphate hydrolases"/>
    <property type="match status" value="1"/>
</dbReference>